<dbReference type="Proteomes" id="UP000290289">
    <property type="component" value="Chromosome 14"/>
</dbReference>
<evidence type="ECO:0000256" key="1">
    <source>
        <dbReference type="SAM" id="MobiDB-lite"/>
    </source>
</evidence>
<evidence type="ECO:0000313" key="3">
    <source>
        <dbReference type="Proteomes" id="UP000290289"/>
    </source>
</evidence>
<accession>A0A498I4N6</accession>
<feature type="region of interest" description="Disordered" evidence="1">
    <location>
        <begin position="33"/>
        <end position="61"/>
    </location>
</feature>
<proteinExistence type="predicted"/>
<evidence type="ECO:0000313" key="2">
    <source>
        <dbReference type="EMBL" id="RXH77055.1"/>
    </source>
</evidence>
<keyword evidence="3" id="KW-1185">Reference proteome</keyword>
<sequence>MDWNQNFKCKKGLVSNMSQLITCCRSVTNAPPALSASTAPGVSAPLIGEPTPLTEAAPMAS</sequence>
<reference evidence="2 3" key="1">
    <citation type="submission" date="2018-10" db="EMBL/GenBank/DDBJ databases">
        <title>A high-quality apple genome assembly.</title>
        <authorList>
            <person name="Hu J."/>
        </authorList>
    </citation>
    <scope>NUCLEOTIDE SEQUENCE [LARGE SCALE GENOMIC DNA]</scope>
    <source>
        <strain evidence="3">cv. HFTH1</strain>
        <tissue evidence="2">Young leaf</tissue>
    </source>
</reference>
<comment type="caution">
    <text evidence="2">The sequence shown here is derived from an EMBL/GenBank/DDBJ whole genome shotgun (WGS) entry which is preliminary data.</text>
</comment>
<dbReference type="EMBL" id="RDQH01000340">
    <property type="protein sequence ID" value="RXH77055.1"/>
    <property type="molecule type" value="Genomic_DNA"/>
</dbReference>
<dbReference type="AlphaFoldDB" id="A0A498I4N6"/>
<gene>
    <name evidence="2" type="ORF">DVH24_019943</name>
</gene>
<name>A0A498I4N6_MALDO</name>
<organism evidence="2 3">
    <name type="scientific">Malus domestica</name>
    <name type="common">Apple</name>
    <name type="synonym">Pyrus malus</name>
    <dbReference type="NCBI Taxonomy" id="3750"/>
    <lineage>
        <taxon>Eukaryota</taxon>
        <taxon>Viridiplantae</taxon>
        <taxon>Streptophyta</taxon>
        <taxon>Embryophyta</taxon>
        <taxon>Tracheophyta</taxon>
        <taxon>Spermatophyta</taxon>
        <taxon>Magnoliopsida</taxon>
        <taxon>eudicotyledons</taxon>
        <taxon>Gunneridae</taxon>
        <taxon>Pentapetalae</taxon>
        <taxon>rosids</taxon>
        <taxon>fabids</taxon>
        <taxon>Rosales</taxon>
        <taxon>Rosaceae</taxon>
        <taxon>Amygdaloideae</taxon>
        <taxon>Maleae</taxon>
        <taxon>Malus</taxon>
    </lineage>
</organism>
<protein>
    <submittedName>
        <fullName evidence="2">Uncharacterized protein</fullName>
    </submittedName>
</protein>